<gene>
    <name evidence="1" type="ORF">E1298_28305</name>
</gene>
<dbReference type="InterPro" id="IPR011990">
    <property type="entry name" value="TPR-like_helical_dom_sf"/>
</dbReference>
<sequence length="278" mass="30762">MTEGRTWLRRGLSLITAPSPGRANALRIHGWLVGYQGIHAPALTSAEECCVLSTAADDALEAAMALQVSAEVALHRGDEAVAVPLYKEALTRFRACGDVLGTCACLFQFALCHALRADADPQRLHQAIELCEEGMRISDAFDELWCRSWNQYVYGLGLWRLGQVRSAESAVLHSLGRKRRLRDRMGMGLCLELLAWIAADDGRHEQAVRSFGAARRIWRETEAPLAGFPQLARFQEEATVRILDALGTEPAEHLLRHAEHLPIDQVLDELLGETPPPI</sequence>
<dbReference type="RefSeq" id="WP_131898554.1">
    <property type="nucleotide sequence ID" value="NZ_SMKU01000181.1"/>
</dbReference>
<proteinExistence type="predicted"/>
<keyword evidence="2" id="KW-1185">Reference proteome</keyword>
<protein>
    <recommendedName>
        <fullName evidence="3">Tetratricopeptide repeat protein</fullName>
    </recommendedName>
</protein>
<name>A0A4R5B6D5_9ACTN</name>
<comment type="caution">
    <text evidence="1">The sequence shown here is derived from an EMBL/GenBank/DDBJ whole genome shotgun (WGS) entry which is preliminary data.</text>
</comment>
<evidence type="ECO:0008006" key="3">
    <source>
        <dbReference type="Google" id="ProtNLM"/>
    </source>
</evidence>
<dbReference type="Gene3D" id="1.25.40.10">
    <property type="entry name" value="Tetratricopeptide repeat domain"/>
    <property type="match status" value="1"/>
</dbReference>
<dbReference type="EMBL" id="SMKU01000181">
    <property type="protein sequence ID" value="TDD79204.1"/>
    <property type="molecule type" value="Genomic_DNA"/>
</dbReference>
<reference evidence="1 2" key="1">
    <citation type="submission" date="2019-03" db="EMBL/GenBank/DDBJ databases">
        <title>Draft genome sequences of novel Actinobacteria.</title>
        <authorList>
            <person name="Sahin N."/>
            <person name="Ay H."/>
            <person name="Saygin H."/>
        </authorList>
    </citation>
    <scope>NUCLEOTIDE SEQUENCE [LARGE SCALE GENOMIC DNA]</scope>
    <source>
        <strain evidence="1 2">H3C3</strain>
    </source>
</reference>
<dbReference type="SUPFAM" id="SSF48452">
    <property type="entry name" value="TPR-like"/>
    <property type="match status" value="2"/>
</dbReference>
<organism evidence="1 2">
    <name type="scientific">Actinomadura rubrisoli</name>
    <dbReference type="NCBI Taxonomy" id="2530368"/>
    <lineage>
        <taxon>Bacteria</taxon>
        <taxon>Bacillati</taxon>
        <taxon>Actinomycetota</taxon>
        <taxon>Actinomycetes</taxon>
        <taxon>Streptosporangiales</taxon>
        <taxon>Thermomonosporaceae</taxon>
        <taxon>Actinomadura</taxon>
    </lineage>
</organism>
<dbReference type="Proteomes" id="UP000294513">
    <property type="component" value="Unassembled WGS sequence"/>
</dbReference>
<evidence type="ECO:0000313" key="1">
    <source>
        <dbReference type="EMBL" id="TDD79204.1"/>
    </source>
</evidence>
<accession>A0A4R5B6D5</accession>
<evidence type="ECO:0000313" key="2">
    <source>
        <dbReference type="Proteomes" id="UP000294513"/>
    </source>
</evidence>
<dbReference type="AlphaFoldDB" id="A0A4R5B6D5"/>